<comment type="similarity">
    <text evidence="2 5">Belongs to the acyl-CoA dehydrogenase family.</text>
</comment>
<dbReference type="SUPFAM" id="SSF47203">
    <property type="entry name" value="Acyl-CoA dehydrogenase C-terminal domain-like"/>
    <property type="match status" value="1"/>
</dbReference>
<keyword evidence="3 5" id="KW-0285">Flavoprotein</keyword>
<dbReference type="AlphaFoldDB" id="A0A1M6EII4"/>
<dbReference type="PANTHER" id="PTHR43884:SF19">
    <property type="entry name" value="ACYL-COA DEHYDROGENASE FADE4-RELATED"/>
    <property type="match status" value="1"/>
</dbReference>
<evidence type="ECO:0000256" key="4">
    <source>
        <dbReference type="ARBA" id="ARBA00022827"/>
    </source>
</evidence>
<evidence type="ECO:0000313" key="9">
    <source>
        <dbReference type="Proteomes" id="UP000184052"/>
    </source>
</evidence>
<protein>
    <submittedName>
        <fullName evidence="8">Acyl-CoA dehydrogenase</fullName>
    </submittedName>
</protein>
<dbReference type="Gene3D" id="1.10.540.10">
    <property type="entry name" value="Acyl-CoA dehydrogenase/oxidase, N-terminal domain"/>
    <property type="match status" value="1"/>
</dbReference>
<feature type="domain" description="Acyl-CoA oxidase/dehydrogenase middle" evidence="7">
    <location>
        <begin position="137"/>
        <end position="204"/>
    </location>
</feature>
<dbReference type="GO" id="GO:0005886">
    <property type="term" value="C:plasma membrane"/>
    <property type="evidence" value="ECO:0007669"/>
    <property type="project" value="TreeGrafter"/>
</dbReference>
<keyword evidence="5" id="KW-0560">Oxidoreductase</keyword>
<accession>A0A1M6EII4</accession>
<dbReference type="RefSeq" id="WP_073048598.1">
    <property type="nucleotide sequence ID" value="NZ_FQZL01000007.1"/>
</dbReference>
<sequence length="579" mass="66906">MEKVKNLLLNPSEYDVKHADEKTHDIMIKTMEFFEDKGLQSIREDNKLYIWQEDWIKFQKKNGIYSTMLTAKGYGDEDSRFDLSRICEMSEILSFYGAGYQYPYQVSLLGVGPVWMGDNEEQKNELAEQLREGHLFAFGMSEKTHGADLYANEATIRPTENGKYVANGNKYYIGNAHIAKKVATLGKNSETGEWTYWVVDSGHRHYNYVKDIETPALNQARVGEYEMIEYPITDRDILKVGDEAFADGLSTVNIGKFQLGFSSTGIGTHAFWEAITHANRRELYGMKVTDFPHIKAFLSESFVRLNAMKLYALRSLDYFRSMSDDDRRYLLFNPIQKMKVTTQGSDVVRLLMDVVCAKGYENENFLSDAYVTMDYIFRLEGTAHVNMALVLKFVKNYFFGNEKYEDIPVRNDASDDSNVFKQRMGGLSKVKFDDYRKAYEGVEITNVKKFAEQVELFKNMMAEAPVDQSLLKNMDYMLNIGEIFTMIVYAQLALEGAKLRNVDEELINQIFGYFIKDINKYALNQLNGQINTEKQEEYLREISMLKPEIDKARDEKFWKEYVQIHDGAYVMNGAVIGRE</sequence>
<evidence type="ECO:0000259" key="7">
    <source>
        <dbReference type="Pfam" id="PF02770"/>
    </source>
</evidence>
<dbReference type="Pfam" id="PF02770">
    <property type="entry name" value="Acyl-CoA_dh_M"/>
    <property type="match status" value="1"/>
</dbReference>
<evidence type="ECO:0000256" key="3">
    <source>
        <dbReference type="ARBA" id="ARBA00022630"/>
    </source>
</evidence>
<dbReference type="SUPFAM" id="SSF56645">
    <property type="entry name" value="Acyl-CoA dehydrogenase NM domain-like"/>
    <property type="match status" value="1"/>
</dbReference>
<dbReference type="EMBL" id="FQZL01000007">
    <property type="protein sequence ID" value="SHI85261.1"/>
    <property type="molecule type" value="Genomic_DNA"/>
</dbReference>
<dbReference type="GO" id="GO:0050660">
    <property type="term" value="F:flavin adenine dinucleotide binding"/>
    <property type="evidence" value="ECO:0007669"/>
    <property type="project" value="InterPro"/>
</dbReference>
<dbReference type="InterPro" id="IPR036250">
    <property type="entry name" value="AcylCo_DH-like_C"/>
</dbReference>
<feature type="domain" description="Acyl-CoA dehydrogenase/oxidase C-terminal" evidence="6">
    <location>
        <begin position="250"/>
        <end position="392"/>
    </location>
</feature>
<dbReference type="PANTHER" id="PTHR43884">
    <property type="entry name" value="ACYL-COA DEHYDROGENASE"/>
    <property type="match status" value="1"/>
</dbReference>
<reference evidence="8 9" key="1">
    <citation type="submission" date="2016-11" db="EMBL/GenBank/DDBJ databases">
        <authorList>
            <person name="Jaros S."/>
            <person name="Januszkiewicz K."/>
            <person name="Wedrychowicz H."/>
        </authorList>
    </citation>
    <scope>NUCLEOTIDE SEQUENCE [LARGE SCALE GENOMIC DNA]</scope>
    <source>
        <strain evidence="8 9">DSM 17477</strain>
    </source>
</reference>
<dbReference type="InterPro" id="IPR046373">
    <property type="entry name" value="Acyl-CoA_Oxase/DH_mid-dom_sf"/>
</dbReference>
<evidence type="ECO:0000259" key="6">
    <source>
        <dbReference type="Pfam" id="PF00441"/>
    </source>
</evidence>
<evidence type="ECO:0000313" key="8">
    <source>
        <dbReference type="EMBL" id="SHI85261.1"/>
    </source>
</evidence>
<dbReference type="GO" id="GO:0003995">
    <property type="term" value="F:acyl-CoA dehydrogenase activity"/>
    <property type="evidence" value="ECO:0007669"/>
    <property type="project" value="TreeGrafter"/>
</dbReference>
<keyword evidence="4 5" id="KW-0274">FAD</keyword>
<comment type="cofactor">
    <cofactor evidence="1 5">
        <name>FAD</name>
        <dbReference type="ChEBI" id="CHEBI:57692"/>
    </cofactor>
</comment>
<evidence type="ECO:0000256" key="5">
    <source>
        <dbReference type="RuleBase" id="RU362125"/>
    </source>
</evidence>
<keyword evidence="9" id="KW-1185">Reference proteome</keyword>
<dbReference type="Gene3D" id="2.40.110.10">
    <property type="entry name" value="Butyryl-CoA Dehydrogenase, subunit A, domain 2"/>
    <property type="match status" value="1"/>
</dbReference>
<dbReference type="Pfam" id="PF00441">
    <property type="entry name" value="Acyl-CoA_dh_1"/>
    <property type="match status" value="1"/>
</dbReference>
<name>A0A1M6EII4_9FIRM</name>
<gene>
    <name evidence="8" type="ORF">SAMN02745751_01207</name>
</gene>
<organism evidence="8 9">
    <name type="scientific">Dethiosulfatibacter aminovorans DSM 17477</name>
    <dbReference type="NCBI Taxonomy" id="1121476"/>
    <lineage>
        <taxon>Bacteria</taxon>
        <taxon>Bacillati</taxon>
        <taxon>Bacillota</taxon>
        <taxon>Tissierellia</taxon>
        <taxon>Dethiosulfatibacter</taxon>
    </lineage>
</organism>
<dbReference type="InterPro" id="IPR009100">
    <property type="entry name" value="AcylCoA_DH/oxidase_NM_dom_sf"/>
</dbReference>
<evidence type="ECO:0000256" key="1">
    <source>
        <dbReference type="ARBA" id="ARBA00001974"/>
    </source>
</evidence>
<dbReference type="STRING" id="1121476.SAMN02745751_01207"/>
<proteinExistence type="inferred from homology"/>
<dbReference type="InterPro" id="IPR037069">
    <property type="entry name" value="AcylCoA_DH/ox_N_sf"/>
</dbReference>
<evidence type="ECO:0000256" key="2">
    <source>
        <dbReference type="ARBA" id="ARBA00009347"/>
    </source>
</evidence>
<dbReference type="InterPro" id="IPR009075">
    <property type="entry name" value="AcylCo_DH/oxidase_C"/>
</dbReference>
<dbReference type="Gene3D" id="1.20.140.10">
    <property type="entry name" value="Butyryl-CoA Dehydrogenase, subunit A, domain 3"/>
    <property type="match status" value="1"/>
</dbReference>
<dbReference type="Proteomes" id="UP000184052">
    <property type="component" value="Unassembled WGS sequence"/>
</dbReference>
<dbReference type="InterPro" id="IPR006091">
    <property type="entry name" value="Acyl-CoA_Oxase/DH_mid-dom"/>
</dbReference>